<dbReference type="InterPro" id="IPR016621">
    <property type="entry name" value="UCP014543"/>
</dbReference>
<dbReference type="EMBL" id="QGGI01000018">
    <property type="protein sequence ID" value="PWJ88493.1"/>
    <property type="molecule type" value="Genomic_DNA"/>
</dbReference>
<dbReference type="Proteomes" id="UP000245921">
    <property type="component" value="Unassembled WGS sequence"/>
</dbReference>
<dbReference type="AlphaFoldDB" id="A0AA45C582"/>
<dbReference type="Pfam" id="PF12646">
    <property type="entry name" value="DUF3783"/>
    <property type="match status" value="1"/>
</dbReference>
<protein>
    <submittedName>
        <fullName evidence="1">Uncharacterized protein DUF3783</fullName>
    </submittedName>
</protein>
<sequence>MYDEIKDIPAIIMNGLTNQQVLKIMRAIKDIDGLPKTIFATVTPTSSQWKLEDLVKELQQEDIEMKKVSKSLKETKID</sequence>
<gene>
    <name evidence="1" type="ORF">C7380_1185</name>
</gene>
<evidence type="ECO:0000313" key="1">
    <source>
        <dbReference type="EMBL" id="PWJ88493.1"/>
    </source>
</evidence>
<name>A0AA45C582_9BACT</name>
<organism evidence="1 2">
    <name type="scientific">Oceanotoga teriensis</name>
    <dbReference type="NCBI Taxonomy" id="515440"/>
    <lineage>
        <taxon>Bacteria</taxon>
        <taxon>Thermotogati</taxon>
        <taxon>Thermotogota</taxon>
        <taxon>Thermotogae</taxon>
        <taxon>Petrotogales</taxon>
        <taxon>Petrotogaceae</taxon>
        <taxon>Oceanotoga</taxon>
    </lineage>
</organism>
<accession>A0AA45C582</accession>
<evidence type="ECO:0000313" key="2">
    <source>
        <dbReference type="Proteomes" id="UP000245921"/>
    </source>
</evidence>
<dbReference type="RefSeq" id="WP_109605838.1">
    <property type="nucleotide sequence ID" value="NZ_JAMHJO010000003.1"/>
</dbReference>
<keyword evidence="2" id="KW-1185">Reference proteome</keyword>
<comment type="caution">
    <text evidence="1">The sequence shown here is derived from an EMBL/GenBank/DDBJ whole genome shotgun (WGS) entry which is preliminary data.</text>
</comment>
<reference evidence="1 2" key="1">
    <citation type="submission" date="2018-05" db="EMBL/GenBank/DDBJ databases">
        <title>Genomic Encyclopedia of Type Strains, Phase IV (KMG-IV): sequencing the most valuable type-strain genomes for metagenomic binning, comparative biology and taxonomic classification.</title>
        <authorList>
            <person name="Goeker M."/>
        </authorList>
    </citation>
    <scope>NUCLEOTIDE SEQUENCE [LARGE SCALE GENOMIC DNA]</scope>
    <source>
        <strain evidence="1 2">DSM 24906</strain>
    </source>
</reference>
<proteinExistence type="predicted"/>